<keyword evidence="2" id="KW-1185">Reference proteome</keyword>
<gene>
    <name evidence="1" type="ORF">ACJMK2_026396</name>
</gene>
<sequence>MDLHREYCNREYKEAVKTTSDHLTDDIICMFFFHNILNCNDFKRCSEEDLVNIILDNKCYEFISGRCHSAFLEINYTSTFNQMGDFKKSFLSILK</sequence>
<reference evidence="1 2" key="1">
    <citation type="submission" date="2024-11" db="EMBL/GenBank/DDBJ databases">
        <title>Chromosome-level genome assembly of the freshwater bivalve Anodonta woodiana.</title>
        <authorList>
            <person name="Chen X."/>
        </authorList>
    </citation>
    <scope>NUCLEOTIDE SEQUENCE [LARGE SCALE GENOMIC DNA]</scope>
    <source>
        <strain evidence="1">MN2024</strain>
        <tissue evidence="1">Gills</tissue>
    </source>
</reference>
<dbReference type="Proteomes" id="UP001634394">
    <property type="component" value="Unassembled WGS sequence"/>
</dbReference>
<comment type="caution">
    <text evidence="1">The sequence shown here is derived from an EMBL/GenBank/DDBJ whole genome shotgun (WGS) entry which is preliminary data.</text>
</comment>
<dbReference type="AlphaFoldDB" id="A0ABD3XLR8"/>
<protein>
    <submittedName>
        <fullName evidence="1">Uncharacterized protein</fullName>
    </submittedName>
</protein>
<name>A0ABD3XLR8_SINWO</name>
<dbReference type="EMBL" id="JBJQND010000002">
    <property type="protein sequence ID" value="KAL3886398.1"/>
    <property type="molecule type" value="Genomic_DNA"/>
</dbReference>
<evidence type="ECO:0000313" key="1">
    <source>
        <dbReference type="EMBL" id="KAL3886398.1"/>
    </source>
</evidence>
<evidence type="ECO:0000313" key="2">
    <source>
        <dbReference type="Proteomes" id="UP001634394"/>
    </source>
</evidence>
<organism evidence="1 2">
    <name type="scientific">Sinanodonta woodiana</name>
    <name type="common">Chinese pond mussel</name>
    <name type="synonym">Anodonta woodiana</name>
    <dbReference type="NCBI Taxonomy" id="1069815"/>
    <lineage>
        <taxon>Eukaryota</taxon>
        <taxon>Metazoa</taxon>
        <taxon>Spiralia</taxon>
        <taxon>Lophotrochozoa</taxon>
        <taxon>Mollusca</taxon>
        <taxon>Bivalvia</taxon>
        <taxon>Autobranchia</taxon>
        <taxon>Heteroconchia</taxon>
        <taxon>Palaeoheterodonta</taxon>
        <taxon>Unionida</taxon>
        <taxon>Unionoidea</taxon>
        <taxon>Unionidae</taxon>
        <taxon>Unioninae</taxon>
        <taxon>Sinanodonta</taxon>
    </lineage>
</organism>
<accession>A0ABD3XLR8</accession>
<proteinExistence type="predicted"/>